<feature type="domain" description="Reverse transcriptase" evidence="1">
    <location>
        <begin position="1"/>
        <end position="66"/>
    </location>
</feature>
<dbReference type="InterPro" id="IPR000477">
    <property type="entry name" value="RT_dom"/>
</dbReference>
<organism evidence="2 3">
    <name type="scientific">Oesophagostomum dentatum</name>
    <name type="common">Nodular worm</name>
    <dbReference type="NCBI Taxonomy" id="61180"/>
    <lineage>
        <taxon>Eukaryota</taxon>
        <taxon>Metazoa</taxon>
        <taxon>Ecdysozoa</taxon>
        <taxon>Nematoda</taxon>
        <taxon>Chromadorea</taxon>
        <taxon>Rhabditida</taxon>
        <taxon>Rhabditina</taxon>
        <taxon>Rhabditomorpha</taxon>
        <taxon>Strongyloidea</taxon>
        <taxon>Strongylidae</taxon>
        <taxon>Oesophagostomum</taxon>
    </lineage>
</organism>
<dbReference type="PROSITE" id="PS50878">
    <property type="entry name" value="RT_POL"/>
    <property type="match status" value="1"/>
</dbReference>
<evidence type="ECO:0000259" key="1">
    <source>
        <dbReference type="PROSITE" id="PS50878"/>
    </source>
</evidence>
<keyword evidence="3" id="KW-1185">Reference proteome</keyword>
<protein>
    <recommendedName>
        <fullName evidence="1">Reverse transcriptase domain-containing protein</fullName>
    </recommendedName>
</protein>
<reference evidence="2 3" key="1">
    <citation type="submission" date="2014-03" db="EMBL/GenBank/DDBJ databases">
        <title>Draft genome of the hookworm Oesophagostomum dentatum.</title>
        <authorList>
            <person name="Mitreva M."/>
        </authorList>
    </citation>
    <scope>NUCLEOTIDE SEQUENCE [LARGE SCALE GENOMIC DNA]</scope>
    <source>
        <strain evidence="2 3">OD-Hann</strain>
    </source>
</reference>
<gene>
    <name evidence="2" type="ORF">OESDEN_13323</name>
</gene>
<evidence type="ECO:0000313" key="3">
    <source>
        <dbReference type="Proteomes" id="UP000053660"/>
    </source>
</evidence>
<dbReference type="Proteomes" id="UP000053660">
    <property type="component" value="Unassembled WGS sequence"/>
</dbReference>
<proteinExistence type="predicted"/>
<evidence type="ECO:0000313" key="2">
    <source>
        <dbReference type="EMBL" id="KHJ86913.1"/>
    </source>
</evidence>
<sequence length="66" mass="7421">MDSRAIYGNGKEVDDVVLCAKSQEEAQSMLDDLNEASRRIGLETNQKKTQYMKNAWCPSGRIKLEG</sequence>
<accession>A0A0B1SNJ5</accession>
<name>A0A0B1SNJ5_OESDE</name>
<dbReference type="OrthoDB" id="5845933at2759"/>
<dbReference type="EMBL" id="KN559071">
    <property type="protein sequence ID" value="KHJ86913.1"/>
    <property type="molecule type" value="Genomic_DNA"/>
</dbReference>
<dbReference type="AlphaFoldDB" id="A0A0B1SNJ5"/>